<dbReference type="SUPFAM" id="SSF46689">
    <property type="entry name" value="Homeodomain-like"/>
    <property type="match status" value="1"/>
</dbReference>
<organism evidence="5 6">
    <name type="scientific">Candidatus Scybalocola faecigallinarum</name>
    <dbReference type="NCBI Taxonomy" id="2840941"/>
    <lineage>
        <taxon>Bacteria</taxon>
        <taxon>Bacillati</taxon>
        <taxon>Bacillota</taxon>
        <taxon>Clostridia</taxon>
        <taxon>Lachnospirales</taxon>
        <taxon>Lachnospiraceae</taxon>
        <taxon>Lachnospiraceae incertae sedis</taxon>
        <taxon>Candidatus Scybalocola (ex Gilroy et al. 2021)</taxon>
    </lineage>
</organism>
<reference evidence="5" key="2">
    <citation type="journal article" date="2021" name="PeerJ">
        <title>Extensive microbial diversity within the chicken gut microbiome revealed by metagenomics and culture.</title>
        <authorList>
            <person name="Gilroy R."/>
            <person name="Ravi A."/>
            <person name="Getino M."/>
            <person name="Pursley I."/>
            <person name="Horton D.L."/>
            <person name="Alikhan N.F."/>
            <person name="Baker D."/>
            <person name="Gharbi K."/>
            <person name="Hall N."/>
            <person name="Watson M."/>
            <person name="Adriaenssens E.M."/>
            <person name="Foster-Nyarko E."/>
            <person name="Jarju S."/>
            <person name="Secka A."/>
            <person name="Antonio M."/>
            <person name="Oren A."/>
            <person name="Chaudhuri R.R."/>
            <person name="La Ragione R."/>
            <person name="Hildebrand F."/>
            <person name="Pallen M.J."/>
        </authorList>
    </citation>
    <scope>NUCLEOTIDE SEQUENCE</scope>
    <source>
        <strain evidence="5">CHK178-757</strain>
    </source>
</reference>
<reference evidence="5" key="1">
    <citation type="submission" date="2020-10" db="EMBL/GenBank/DDBJ databases">
        <authorList>
            <person name="Gilroy R."/>
        </authorList>
    </citation>
    <scope>NUCLEOTIDE SEQUENCE</scope>
    <source>
        <strain evidence="5">CHK178-757</strain>
    </source>
</reference>
<dbReference type="SUPFAM" id="SSF51182">
    <property type="entry name" value="RmlC-like cupins"/>
    <property type="match status" value="1"/>
</dbReference>
<dbReference type="Pfam" id="PF02311">
    <property type="entry name" value="AraC_binding"/>
    <property type="match status" value="1"/>
</dbReference>
<dbReference type="InterPro" id="IPR014710">
    <property type="entry name" value="RmlC-like_jellyroll"/>
</dbReference>
<protein>
    <submittedName>
        <fullName evidence="5">Helix-turn-helix domain-containing protein</fullName>
    </submittedName>
</protein>
<accession>A0A9D1F6Y6</accession>
<feature type="domain" description="HTH araC/xylS-type" evidence="4">
    <location>
        <begin position="222"/>
        <end position="319"/>
    </location>
</feature>
<evidence type="ECO:0000256" key="2">
    <source>
        <dbReference type="ARBA" id="ARBA00023125"/>
    </source>
</evidence>
<evidence type="ECO:0000313" key="6">
    <source>
        <dbReference type="Proteomes" id="UP000823927"/>
    </source>
</evidence>
<name>A0A9D1F6Y6_9FIRM</name>
<dbReference type="Pfam" id="PF12833">
    <property type="entry name" value="HTH_18"/>
    <property type="match status" value="1"/>
</dbReference>
<dbReference type="InterPro" id="IPR018060">
    <property type="entry name" value="HTH_AraC"/>
</dbReference>
<dbReference type="Gene3D" id="1.10.10.60">
    <property type="entry name" value="Homeodomain-like"/>
    <property type="match status" value="2"/>
</dbReference>
<dbReference type="EMBL" id="DVIT01000058">
    <property type="protein sequence ID" value="HIS48549.1"/>
    <property type="molecule type" value="Genomic_DNA"/>
</dbReference>
<dbReference type="AlphaFoldDB" id="A0A9D1F6Y6"/>
<dbReference type="InterPro" id="IPR011051">
    <property type="entry name" value="RmlC_Cupin_sf"/>
</dbReference>
<sequence>MDQALMAVLEKITPEEQAILDGCSQVSRELYTDRRDFVIDSDKMLEKGKLMDIRTHTRFVHFPKHKHNYIEIIYMCSGKTEHIINGQDQVCLHQGELLFLNQNCYHEILPARKEDIAVNFIVLPQFFDEAFKMMDDENILRNFIISSLTKSQDDASYLLFKVADVLPVQNLVENLVWSLINGQPNRRQMNQVTMGLLLLQLVNVSDRIHYGKGNPYEHQAVLQVLRYIESNYRTASLQQLSQMMNESLYQLSRFIKKNTGHTFKELLLQKRLNQAAFLLSTTKLPVSDIIYHVGYDNTSYFHRVFREKYGMTPKEYREKQ</sequence>
<comment type="caution">
    <text evidence="5">The sequence shown here is derived from an EMBL/GenBank/DDBJ whole genome shotgun (WGS) entry which is preliminary data.</text>
</comment>
<dbReference type="PROSITE" id="PS01124">
    <property type="entry name" value="HTH_ARAC_FAMILY_2"/>
    <property type="match status" value="1"/>
</dbReference>
<dbReference type="InterPro" id="IPR020449">
    <property type="entry name" value="Tscrpt_reg_AraC-type_HTH"/>
</dbReference>
<dbReference type="PRINTS" id="PR00032">
    <property type="entry name" value="HTHARAC"/>
</dbReference>
<dbReference type="PANTHER" id="PTHR43280">
    <property type="entry name" value="ARAC-FAMILY TRANSCRIPTIONAL REGULATOR"/>
    <property type="match status" value="1"/>
</dbReference>
<dbReference type="Gene3D" id="2.60.120.10">
    <property type="entry name" value="Jelly Rolls"/>
    <property type="match status" value="1"/>
</dbReference>
<keyword evidence="3" id="KW-0804">Transcription</keyword>
<evidence type="ECO:0000313" key="5">
    <source>
        <dbReference type="EMBL" id="HIS48549.1"/>
    </source>
</evidence>
<dbReference type="GO" id="GO:0003700">
    <property type="term" value="F:DNA-binding transcription factor activity"/>
    <property type="evidence" value="ECO:0007669"/>
    <property type="project" value="InterPro"/>
</dbReference>
<dbReference type="InterPro" id="IPR009057">
    <property type="entry name" value="Homeodomain-like_sf"/>
</dbReference>
<evidence type="ECO:0000256" key="1">
    <source>
        <dbReference type="ARBA" id="ARBA00023015"/>
    </source>
</evidence>
<proteinExistence type="predicted"/>
<evidence type="ECO:0000259" key="4">
    <source>
        <dbReference type="PROSITE" id="PS01124"/>
    </source>
</evidence>
<dbReference type="SMART" id="SM00342">
    <property type="entry name" value="HTH_ARAC"/>
    <property type="match status" value="1"/>
</dbReference>
<dbReference type="InterPro" id="IPR003313">
    <property type="entry name" value="AraC-bd"/>
</dbReference>
<dbReference type="InterPro" id="IPR018062">
    <property type="entry name" value="HTH_AraC-typ_CS"/>
</dbReference>
<dbReference type="PANTHER" id="PTHR43280:SF28">
    <property type="entry name" value="HTH-TYPE TRANSCRIPTIONAL ACTIVATOR RHAS"/>
    <property type="match status" value="1"/>
</dbReference>
<gene>
    <name evidence="5" type="ORF">IAB46_13555</name>
</gene>
<keyword evidence="1" id="KW-0805">Transcription regulation</keyword>
<dbReference type="PROSITE" id="PS00041">
    <property type="entry name" value="HTH_ARAC_FAMILY_1"/>
    <property type="match status" value="1"/>
</dbReference>
<dbReference type="Proteomes" id="UP000823927">
    <property type="component" value="Unassembled WGS sequence"/>
</dbReference>
<evidence type="ECO:0000256" key="3">
    <source>
        <dbReference type="ARBA" id="ARBA00023163"/>
    </source>
</evidence>
<keyword evidence="2" id="KW-0238">DNA-binding</keyword>
<dbReference type="GO" id="GO:0043565">
    <property type="term" value="F:sequence-specific DNA binding"/>
    <property type="evidence" value="ECO:0007669"/>
    <property type="project" value="InterPro"/>
</dbReference>